<dbReference type="STRING" id="67365.GCA_001704635_00642"/>
<dbReference type="InterPro" id="IPR027417">
    <property type="entry name" value="P-loop_NTPase"/>
</dbReference>
<dbReference type="PANTHER" id="PTHR43581">
    <property type="entry name" value="ATP/GTP PHOSPHATASE"/>
    <property type="match status" value="1"/>
</dbReference>
<sequence length="465" mass="51738">MCEESPDPVGRRHIMYVTELELSGVRGFHGERAARLRFPRREDGSHAGWTVLAGRNGSGKTTVLQALALAVQGPAVTHALFKEAGDWVTRGARKAVVEARVVGPDHVDARWVSTDSLTDDWFPEAGSVRLVWERLTNRGESHVRLRRPTTAKAFELQRRAESGPWQETPQGWLCLGYGPYRRLDGGASARYVSAERAERLATLFDESACLAEGVTWLIDQHLRSLEGRTGARELVEAVKLLLADGLLPDDHEVTGVDSDGLWVNTPRGVLALRSMSDGYRSVTALVVDIVRHLQGAYGDLRVEERDGHPVIPMPGVVLIDEVDAHLHVSWQKRIGQWMKRHFPEIQFIVTTHSPYICQAADPGGLIRLAGPTEKRPPQVVDEELYRRVVYGSGDDAILSDLFGVDSPYSERADALRRRLAAMEFRVLDEQASEEELAEYRRLSAQLNSSLSARVTEVATHLGRDE</sequence>
<accession>A0A1R1SRW6</accession>
<evidence type="ECO:0000259" key="1">
    <source>
        <dbReference type="Pfam" id="PF13304"/>
    </source>
</evidence>
<dbReference type="AlphaFoldDB" id="A0A1R1SRW6"/>
<proteinExistence type="predicted"/>
<dbReference type="SUPFAM" id="SSF52540">
    <property type="entry name" value="P-loop containing nucleoside triphosphate hydrolases"/>
    <property type="match status" value="1"/>
</dbReference>
<dbReference type="InterPro" id="IPR051396">
    <property type="entry name" value="Bact_Antivir_Def_Nuclease"/>
</dbReference>
<dbReference type="PANTHER" id="PTHR43581:SF2">
    <property type="entry name" value="EXCINUCLEASE ATPASE SUBUNIT"/>
    <property type="match status" value="1"/>
</dbReference>
<dbReference type="GO" id="GO:0006302">
    <property type="term" value="P:double-strand break repair"/>
    <property type="evidence" value="ECO:0007669"/>
    <property type="project" value="InterPro"/>
</dbReference>
<dbReference type="EMBL" id="ASQP01000051">
    <property type="protein sequence ID" value="OMI41003.1"/>
    <property type="molecule type" value="Genomic_DNA"/>
</dbReference>
<dbReference type="InterPro" id="IPR038729">
    <property type="entry name" value="Rad50/SbcC_AAA"/>
</dbReference>
<dbReference type="InterPro" id="IPR003959">
    <property type="entry name" value="ATPase_AAA_core"/>
</dbReference>
<dbReference type="Gene3D" id="3.40.50.300">
    <property type="entry name" value="P-loop containing nucleotide triphosphate hydrolases"/>
    <property type="match status" value="2"/>
</dbReference>
<feature type="domain" description="Rad50/SbcC-type AAA" evidence="2">
    <location>
        <begin position="20"/>
        <end position="74"/>
    </location>
</feature>
<name>A0A1R1SRW6_9ACTN</name>
<organism evidence="3 4">
    <name type="scientific">Streptomyces sparsogenes DSM 40356</name>
    <dbReference type="NCBI Taxonomy" id="1331668"/>
    <lineage>
        <taxon>Bacteria</taxon>
        <taxon>Bacillati</taxon>
        <taxon>Actinomycetota</taxon>
        <taxon>Actinomycetes</taxon>
        <taxon>Kitasatosporales</taxon>
        <taxon>Streptomycetaceae</taxon>
        <taxon>Streptomyces</taxon>
    </lineage>
</organism>
<feature type="domain" description="ATPase AAA-type core" evidence="1">
    <location>
        <begin position="264"/>
        <end position="356"/>
    </location>
</feature>
<dbReference type="GO" id="GO:0005524">
    <property type="term" value="F:ATP binding"/>
    <property type="evidence" value="ECO:0007669"/>
    <property type="project" value="InterPro"/>
</dbReference>
<evidence type="ECO:0000259" key="2">
    <source>
        <dbReference type="Pfam" id="PF13476"/>
    </source>
</evidence>
<evidence type="ECO:0000313" key="4">
    <source>
        <dbReference type="Proteomes" id="UP000186168"/>
    </source>
</evidence>
<comment type="caution">
    <text evidence="3">The sequence shown here is derived from an EMBL/GenBank/DDBJ whole genome shotgun (WGS) entry which is preliminary data.</text>
</comment>
<dbReference type="Proteomes" id="UP000186168">
    <property type="component" value="Unassembled WGS sequence"/>
</dbReference>
<dbReference type="Pfam" id="PF13476">
    <property type="entry name" value="AAA_23"/>
    <property type="match status" value="1"/>
</dbReference>
<keyword evidence="4" id="KW-1185">Reference proteome</keyword>
<dbReference type="GO" id="GO:0016887">
    <property type="term" value="F:ATP hydrolysis activity"/>
    <property type="evidence" value="ECO:0007669"/>
    <property type="project" value="InterPro"/>
</dbReference>
<protein>
    <submittedName>
        <fullName evidence="3">ATPase AAA</fullName>
    </submittedName>
</protein>
<evidence type="ECO:0000313" key="3">
    <source>
        <dbReference type="EMBL" id="OMI41003.1"/>
    </source>
</evidence>
<gene>
    <name evidence="3" type="ORF">SPAR_03086</name>
</gene>
<dbReference type="Pfam" id="PF13304">
    <property type="entry name" value="AAA_21"/>
    <property type="match status" value="1"/>
</dbReference>
<reference evidence="3 4" key="1">
    <citation type="submission" date="2013-05" db="EMBL/GenBank/DDBJ databases">
        <title>Genome sequence of Streptomyces sparsogenes DSM 40356.</title>
        <authorList>
            <person name="Coyne S."/>
            <person name="Seebeck F.P."/>
        </authorList>
    </citation>
    <scope>NUCLEOTIDE SEQUENCE [LARGE SCALE GENOMIC DNA]</scope>
    <source>
        <strain evidence="3 4">DSM 40356</strain>
    </source>
</reference>